<dbReference type="PANTHER" id="PTHR10366:SF564">
    <property type="entry name" value="STEROL-4-ALPHA-CARBOXYLATE 3-DEHYDROGENASE, DECARBOXYLATING"/>
    <property type="match status" value="1"/>
</dbReference>
<evidence type="ECO:0000259" key="3">
    <source>
        <dbReference type="Pfam" id="PF01370"/>
    </source>
</evidence>
<comment type="similarity">
    <text evidence="2">Belongs to the NAD(P)-dependent epimerase/dehydratase family. Dihydroflavonol-4-reductase subfamily.</text>
</comment>
<dbReference type="SUPFAM" id="SSF51735">
    <property type="entry name" value="NAD(P)-binding Rossmann-fold domains"/>
    <property type="match status" value="1"/>
</dbReference>
<dbReference type="Pfam" id="PF01370">
    <property type="entry name" value="Epimerase"/>
    <property type="match status" value="1"/>
</dbReference>
<keyword evidence="5" id="KW-1185">Reference proteome</keyword>
<gene>
    <name evidence="4" type="ORF">GFSPODELE1_LOCUS7303</name>
</gene>
<dbReference type="InterPro" id="IPR001509">
    <property type="entry name" value="Epimerase_deHydtase"/>
</dbReference>
<sequence length="357" mass="38877">MPAIASGKVLVTGANGYVAVWLVKQLLEQGFSVRGTVRSPAKAEHLKKLFASHGDKLEFVVVEDITKDGAFDEAVKGVDAIQHTASPFHFNAVDPSEIIGPAVAGTGTILQSALKFGTNVKRVVVLSSTAAVQEAGLPEPKVFTEKDWNNKAIEEVETKGKDADQIEKYTASKTLAEKAAWAWYEKNKAQLKWDLVVVNPPFVFGPLIHEISDVSALNTSMNLWYLFVLKGAGDAATLATVGNCWADVRDVATALVRALEKPEAGGERFIISAGPWKWQDWVNSARKFSPSVPAGNTEWKRETNVDPIITDSSKASKVLEGLVEVLNAFACFLVVFESSQHTRIPTFIPVRFGIKKE</sequence>
<dbReference type="InterPro" id="IPR050425">
    <property type="entry name" value="NAD(P)_dehydrat-like"/>
</dbReference>
<evidence type="ECO:0000256" key="2">
    <source>
        <dbReference type="ARBA" id="ARBA00023445"/>
    </source>
</evidence>
<protein>
    <recommendedName>
        <fullName evidence="3">NAD-dependent epimerase/dehydratase domain-containing protein</fullName>
    </recommendedName>
</protein>
<dbReference type="Gene3D" id="3.40.50.720">
    <property type="entry name" value="NAD(P)-binding Rossmann-like Domain"/>
    <property type="match status" value="1"/>
</dbReference>
<evidence type="ECO:0000313" key="5">
    <source>
        <dbReference type="Proteomes" id="UP001497453"/>
    </source>
</evidence>
<keyword evidence="1" id="KW-0560">Oxidoreductase</keyword>
<dbReference type="CDD" id="cd05227">
    <property type="entry name" value="AR_SDR_e"/>
    <property type="match status" value="1"/>
</dbReference>
<feature type="domain" description="NAD-dependent epimerase/dehydratase" evidence="3">
    <location>
        <begin position="9"/>
        <end position="268"/>
    </location>
</feature>
<accession>A0ABP1DRF9</accession>
<evidence type="ECO:0000313" key="4">
    <source>
        <dbReference type="EMBL" id="CAL1709332.1"/>
    </source>
</evidence>
<dbReference type="InterPro" id="IPR036291">
    <property type="entry name" value="NAD(P)-bd_dom_sf"/>
</dbReference>
<evidence type="ECO:0000256" key="1">
    <source>
        <dbReference type="ARBA" id="ARBA00023002"/>
    </source>
</evidence>
<dbReference type="Proteomes" id="UP001497453">
    <property type="component" value="Chromosome 5"/>
</dbReference>
<dbReference type="EMBL" id="OZ037948">
    <property type="protein sequence ID" value="CAL1709332.1"/>
    <property type="molecule type" value="Genomic_DNA"/>
</dbReference>
<reference evidence="5" key="1">
    <citation type="submission" date="2024-04" db="EMBL/GenBank/DDBJ databases">
        <authorList>
            <person name="Shaw F."/>
            <person name="Minotto A."/>
        </authorList>
    </citation>
    <scope>NUCLEOTIDE SEQUENCE [LARGE SCALE GENOMIC DNA]</scope>
</reference>
<name>A0ABP1DRF9_9APHY</name>
<dbReference type="PANTHER" id="PTHR10366">
    <property type="entry name" value="NAD DEPENDENT EPIMERASE/DEHYDRATASE"/>
    <property type="match status" value="1"/>
</dbReference>
<organism evidence="4 5">
    <name type="scientific">Somion occarium</name>
    <dbReference type="NCBI Taxonomy" id="3059160"/>
    <lineage>
        <taxon>Eukaryota</taxon>
        <taxon>Fungi</taxon>
        <taxon>Dikarya</taxon>
        <taxon>Basidiomycota</taxon>
        <taxon>Agaricomycotina</taxon>
        <taxon>Agaricomycetes</taxon>
        <taxon>Polyporales</taxon>
        <taxon>Cerrenaceae</taxon>
        <taxon>Somion</taxon>
    </lineage>
</organism>
<proteinExistence type="inferred from homology"/>